<name>A0A4S4FFX6_9MICO</name>
<proteinExistence type="predicted"/>
<evidence type="ECO:0000259" key="2">
    <source>
        <dbReference type="Pfam" id="PF12697"/>
    </source>
</evidence>
<dbReference type="PANTHER" id="PTHR37017:SF11">
    <property type="entry name" value="ESTERASE_LIPASE_THIOESTERASE DOMAIN-CONTAINING PROTEIN"/>
    <property type="match status" value="1"/>
</dbReference>
<dbReference type="EMBL" id="SSSN01000015">
    <property type="protein sequence ID" value="THG29130.1"/>
    <property type="molecule type" value="Genomic_DNA"/>
</dbReference>
<gene>
    <name evidence="3" type="ORF">E6C70_16080</name>
</gene>
<keyword evidence="4" id="KW-1185">Reference proteome</keyword>
<dbReference type="SUPFAM" id="SSF53474">
    <property type="entry name" value="alpha/beta-Hydrolases"/>
    <property type="match status" value="1"/>
</dbReference>
<accession>A0A4S4FFX6</accession>
<dbReference type="InterPro" id="IPR000073">
    <property type="entry name" value="AB_hydrolase_1"/>
</dbReference>
<evidence type="ECO:0000256" key="1">
    <source>
        <dbReference type="SAM" id="MobiDB-lite"/>
    </source>
</evidence>
<sequence>MTIGSSGIRFRHDRTSPTPRILSAMNTPRHLRNRKLIATAAAAALTALAIFIPAQGGLAASYPSSSTRGSTTTTTKPTIVLVHGAWADGSSFTPEAAALQLAGYKVLVAPNPLRGVASDATVLENFLAQKTSGPVVLVGHSYGGMVITAAGLSDPDVKALVYVDAYAPASGESASYLTNVLPGSLLNVPDASTVFDFVKPYVDAPQPEWDAYIRLDKFKPIFAGSLPTAATNLLAVGQSPVTLAALGAPFVGTPAWSSVPSWFVIGKNDALLPAAEQRAMAARAGGKVTEISAPHLSMLDKPPAGHGCDHRRGEVRPLDERRRQFSSPRDGRATSRLARGPSPSGSARNRPALPQSWSAGGGSALSQFPQSR</sequence>
<dbReference type="AlphaFoldDB" id="A0A4S4FFX6"/>
<feature type="domain" description="AB hydrolase-1" evidence="2">
    <location>
        <begin position="79"/>
        <end position="302"/>
    </location>
</feature>
<feature type="compositionally biased region" description="Basic and acidic residues" evidence="1">
    <location>
        <begin position="307"/>
        <end position="333"/>
    </location>
</feature>
<protein>
    <submittedName>
        <fullName evidence="3">Alpha/beta hydrolase</fullName>
    </submittedName>
</protein>
<evidence type="ECO:0000313" key="3">
    <source>
        <dbReference type="EMBL" id="THG29130.1"/>
    </source>
</evidence>
<dbReference type="Pfam" id="PF12697">
    <property type="entry name" value="Abhydrolase_6"/>
    <property type="match status" value="1"/>
</dbReference>
<dbReference type="OrthoDB" id="9814966at2"/>
<dbReference type="GO" id="GO:0016787">
    <property type="term" value="F:hydrolase activity"/>
    <property type="evidence" value="ECO:0007669"/>
    <property type="project" value="UniProtKB-KW"/>
</dbReference>
<comment type="caution">
    <text evidence="3">The sequence shown here is derived from an EMBL/GenBank/DDBJ whole genome shotgun (WGS) entry which is preliminary data.</text>
</comment>
<dbReference type="PANTHER" id="PTHR37017">
    <property type="entry name" value="AB HYDROLASE-1 DOMAIN-CONTAINING PROTEIN-RELATED"/>
    <property type="match status" value="1"/>
</dbReference>
<dbReference type="InterPro" id="IPR029058">
    <property type="entry name" value="AB_hydrolase_fold"/>
</dbReference>
<organism evidence="3 4">
    <name type="scientific">Orlajensenia flava</name>
    <dbReference type="NCBI Taxonomy" id="2565934"/>
    <lineage>
        <taxon>Bacteria</taxon>
        <taxon>Bacillati</taxon>
        <taxon>Actinomycetota</taxon>
        <taxon>Actinomycetes</taxon>
        <taxon>Micrococcales</taxon>
        <taxon>Microbacteriaceae</taxon>
        <taxon>Orlajensenia</taxon>
    </lineage>
</organism>
<feature type="region of interest" description="Disordered" evidence="1">
    <location>
        <begin position="1"/>
        <end position="21"/>
    </location>
</feature>
<keyword evidence="3" id="KW-0378">Hydrolase</keyword>
<dbReference type="Gene3D" id="3.40.50.1820">
    <property type="entry name" value="alpha/beta hydrolase"/>
    <property type="match status" value="1"/>
</dbReference>
<dbReference type="InterPro" id="IPR052897">
    <property type="entry name" value="Sec-Metab_Biosynth_Hydrolase"/>
</dbReference>
<evidence type="ECO:0000313" key="4">
    <source>
        <dbReference type="Proteomes" id="UP000307380"/>
    </source>
</evidence>
<reference evidence="3 4" key="1">
    <citation type="submission" date="2019-04" db="EMBL/GenBank/DDBJ databases">
        <authorList>
            <person name="Jiang L."/>
        </authorList>
    </citation>
    <scope>NUCLEOTIDE SEQUENCE [LARGE SCALE GENOMIC DNA]</scope>
    <source>
        <strain evidence="3 4">YIM 131861</strain>
    </source>
</reference>
<dbReference type="Proteomes" id="UP000307380">
    <property type="component" value="Unassembled WGS sequence"/>
</dbReference>
<feature type="region of interest" description="Disordered" evidence="1">
    <location>
        <begin position="297"/>
        <end position="372"/>
    </location>
</feature>